<dbReference type="EnsemblPlants" id="ONIVA11G08570.2">
    <property type="protein sequence ID" value="ONIVA11G08570.2"/>
    <property type="gene ID" value="ONIVA11G08570"/>
</dbReference>
<reference evidence="1" key="1">
    <citation type="submission" date="2015-04" db="UniProtKB">
        <authorList>
            <consortium name="EnsemblPlants"/>
        </authorList>
    </citation>
    <scope>IDENTIFICATION</scope>
    <source>
        <strain evidence="1">SL10</strain>
    </source>
</reference>
<keyword evidence="2" id="KW-1185">Reference proteome</keyword>
<dbReference type="AlphaFoldDB" id="A0A0E0J0A9"/>
<evidence type="ECO:0000313" key="1">
    <source>
        <dbReference type="EnsemblPlants" id="ONIVA11G08570.2"/>
    </source>
</evidence>
<organism evidence="1">
    <name type="scientific">Oryza nivara</name>
    <name type="common">Indian wild rice</name>
    <name type="synonym">Oryza sativa f. spontanea</name>
    <dbReference type="NCBI Taxonomy" id="4536"/>
    <lineage>
        <taxon>Eukaryota</taxon>
        <taxon>Viridiplantae</taxon>
        <taxon>Streptophyta</taxon>
        <taxon>Embryophyta</taxon>
        <taxon>Tracheophyta</taxon>
        <taxon>Spermatophyta</taxon>
        <taxon>Magnoliopsida</taxon>
        <taxon>Liliopsida</taxon>
        <taxon>Poales</taxon>
        <taxon>Poaceae</taxon>
        <taxon>BOP clade</taxon>
        <taxon>Oryzoideae</taxon>
        <taxon>Oryzeae</taxon>
        <taxon>Oryzinae</taxon>
        <taxon>Oryza</taxon>
    </lineage>
</organism>
<sequence>MRLIGSVATAIDPEPLDLLILAAAMWHQSQTFRVVGVAGLSSMSANDEYLDSAVALELHDQLEAAPTGGDGIKQEYHCMRPKKVVSMCLSTAKAVQDSCVSESLAVVAAVMKSFSYVTINNWQDIGMPKNGTKLRARTFGANTTLPAFARQRHAPPLVEYKQHE</sequence>
<protein>
    <submittedName>
        <fullName evidence="1">Uncharacterized protein</fullName>
    </submittedName>
</protein>
<dbReference type="HOGENOM" id="CLU_1629699_0_0_1"/>
<name>A0A0E0J0A9_ORYNI</name>
<dbReference type="Proteomes" id="UP000006591">
    <property type="component" value="Chromosome 11"/>
</dbReference>
<accession>A0A0E0J0A9</accession>
<dbReference type="Gramene" id="ONIVA11G08570.2">
    <property type="protein sequence ID" value="ONIVA11G08570.2"/>
    <property type="gene ID" value="ONIVA11G08570"/>
</dbReference>
<proteinExistence type="predicted"/>
<evidence type="ECO:0000313" key="2">
    <source>
        <dbReference type="Proteomes" id="UP000006591"/>
    </source>
</evidence>
<reference evidence="1" key="2">
    <citation type="submission" date="2018-04" db="EMBL/GenBank/DDBJ databases">
        <title>OnivRS2 (Oryza nivara Reference Sequence Version 2).</title>
        <authorList>
            <person name="Zhang J."/>
            <person name="Kudrna D."/>
            <person name="Lee S."/>
            <person name="Talag J."/>
            <person name="Rajasekar S."/>
            <person name="Welchert J."/>
            <person name="Hsing Y.-I."/>
            <person name="Wing R.A."/>
        </authorList>
    </citation>
    <scope>NUCLEOTIDE SEQUENCE [LARGE SCALE GENOMIC DNA]</scope>
    <source>
        <strain evidence="1">SL10</strain>
    </source>
</reference>